<comment type="caution">
    <text evidence="2">The sequence shown here is derived from an EMBL/GenBank/DDBJ whole genome shotgun (WGS) entry which is preliminary data.</text>
</comment>
<evidence type="ECO:0000313" key="3">
    <source>
        <dbReference type="Proteomes" id="UP001632037"/>
    </source>
</evidence>
<dbReference type="Pfam" id="PF07714">
    <property type="entry name" value="PK_Tyr_Ser-Thr"/>
    <property type="match status" value="1"/>
</dbReference>
<proteinExistence type="predicted"/>
<name>A0ABD3EXN5_9STRA</name>
<dbReference type="AlphaFoldDB" id="A0ABD3EXN5"/>
<dbReference type="Proteomes" id="UP001632037">
    <property type="component" value="Unassembled WGS sequence"/>
</dbReference>
<dbReference type="Gene3D" id="1.10.510.10">
    <property type="entry name" value="Transferase(Phosphotransferase) domain 1"/>
    <property type="match status" value="1"/>
</dbReference>
<evidence type="ECO:0000259" key="1">
    <source>
        <dbReference type="PROSITE" id="PS50011"/>
    </source>
</evidence>
<dbReference type="PANTHER" id="PTHR44329">
    <property type="entry name" value="SERINE/THREONINE-PROTEIN KINASE TNNI3K-RELATED"/>
    <property type="match status" value="1"/>
</dbReference>
<dbReference type="PROSITE" id="PS50011">
    <property type="entry name" value="PROTEIN_KINASE_DOM"/>
    <property type="match status" value="1"/>
</dbReference>
<dbReference type="SUPFAM" id="SSF56112">
    <property type="entry name" value="Protein kinase-like (PK-like)"/>
    <property type="match status" value="1"/>
</dbReference>
<dbReference type="EMBL" id="JBIMZQ010000048">
    <property type="protein sequence ID" value="KAL3659213.1"/>
    <property type="molecule type" value="Genomic_DNA"/>
</dbReference>
<keyword evidence="3" id="KW-1185">Reference proteome</keyword>
<organism evidence="2 3">
    <name type="scientific">Phytophthora oleae</name>
    <dbReference type="NCBI Taxonomy" id="2107226"/>
    <lineage>
        <taxon>Eukaryota</taxon>
        <taxon>Sar</taxon>
        <taxon>Stramenopiles</taxon>
        <taxon>Oomycota</taxon>
        <taxon>Peronosporomycetes</taxon>
        <taxon>Peronosporales</taxon>
        <taxon>Peronosporaceae</taxon>
        <taxon>Phytophthora</taxon>
    </lineage>
</organism>
<feature type="domain" description="Protein kinase" evidence="1">
    <location>
        <begin position="216"/>
        <end position="472"/>
    </location>
</feature>
<dbReference type="InterPro" id="IPR000719">
    <property type="entry name" value="Prot_kinase_dom"/>
</dbReference>
<dbReference type="InterPro" id="IPR011009">
    <property type="entry name" value="Kinase-like_dom_sf"/>
</dbReference>
<gene>
    <name evidence="2" type="ORF">V7S43_015791</name>
</gene>
<evidence type="ECO:0000313" key="2">
    <source>
        <dbReference type="EMBL" id="KAL3659213.1"/>
    </source>
</evidence>
<dbReference type="InterPro" id="IPR051681">
    <property type="entry name" value="Ser/Thr_Kinases-Pseudokinases"/>
</dbReference>
<protein>
    <recommendedName>
        <fullName evidence="1">Protein kinase domain-containing protein</fullName>
    </recommendedName>
</protein>
<reference evidence="2 3" key="1">
    <citation type="submission" date="2024-09" db="EMBL/GenBank/DDBJ databases">
        <title>Genome sequencing and assembly of Phytophthora oleae, isolate VK10A, causative agent of rot of olive drupes.</title>
        <authorList>
            <person name="Conti Taguali S."/>
            <person name="Riolo M."/>
            <person name="La Spada F."/>
            <person name="Cacciola S.O."/>
            <person name="Dionisio G."/>
        </authorList>
    </citation>
    <scope>NUCLEOTIDE SEQUENCE [LARGE SCALE GENOMIC DNA]</scope>
    <source>
        <strain evidence="2 3">VK10A</strain>
    </source>
</reference>
<dbReference type="PANTHER" id="PTHR44329:SF214">
    <property type="entry name" value="PROTEIN KINASE DOMAIN-CONTAINING PROTEIN"/>
    <property type="match status" value="1"/>
</dbReference>
<dbReference type="InterPro" id="IPR001245">
    <property type="entry name" value="Ser-Thr/Tyr_kinase_cat_dom"/>
</dbReference>
<sequence length="493" mass="56869">MFHVAALVSAFLDPRVSVCPLSKGDTDTLWIRCQHSRDEFSDLFTSVYERLYCVQQALQGCGRSSVRRTAVVLVLFTRIIARFHAAVAKHRELNLLVRFATKRSTLEKLRELQGAIDQLFRYLELQSHEEMTKWSEEWPQQCNRMYALFASRVEKPQLAIQSVPKPQVVEILAIMLFELLHHNNEPTPAQAALLRVTYTTLLRSSKVKVPKVPVFYIPSIDVDFGFPHESIEDTHWNCVVTRGVCDQATRLVVQYLSADERYSQQLFLSATEIWHEFQHPHVMRMVGGSHVGSEHFVVWEDVAARGNFIHYFTNSHGDTERHRRRLWRMFLQVARGLYYIHTQGQTHGSLKCSQILVNEDETPKIGQFELNEASRAFDRWKSPEAYLDPDVKPSKAGDVYAFGLCVIEAFTGAIPYDILCEEEVVMQLEEGKCYPRPEGMRDDEWDVVGRFVAHNPNDRPTMDQAIEMVEELAWREAMEEEQADSAKMMARDA</sequence>
<accession>A0ABD3EXN5</accession>